<evidence type="ECO:0000313" key="1">
    <source>
        <dbReference type="EMBL" id="MBF8644668.1"/>
    </source>
</evidence>
<evidence type="ECO:0000313" key="2">
    <source>
        <dbReference type="Proteomes" id="UP000639294"/>
    </source>
</evidence>
<dbReference type="EMBL" id="JADLJS010000003">
    <property type="protein sequence ID" value="MBF8644668.1"/>
    <property type="molecule type" value="Genomic_DNA"/>
</dbReference>
<dbReference type="Pfam" id="PF19614">
    <property type="entry name" value="DUF6119"/>
    <property type="match status" value="1"/>
</dbReference>
<comment type="caution">
    <text evidence="1">The sequence shown here is derived from an EMBL/GenBank/DDBJ whole genome shotgun (WGS) entry which is preliminary data.</text>
</comment>
<proteinExistence type="predicted"/>
<reference evidence="1 2" key="1">
    <citation type="submission" date="2020-10" db="EMBL/GenBank/DDBJ databases">
        <title>Genome sequences of Pseudomonas isolates.</title>
        <authorList>
            <person name="Wessels L."/>
            <person name="Reich F."/>
            <person name="Hammerl J."/>
        </authorList>
    </citation>
    <scope>NUCLEOTIDE SEQUENCE [LARGE SCALE GENOMIC DNA]</scope>
    <source>
        <strain evidence="1 2">20-MO00628-0</strain>
    </source>
</reference>
<dbReference type="InterPro" id="IPR026487">
    <property type="entry name" value="CHP04141"/>
</dbReference>
<dbReference type="RefSeq" id="WP_196172958.1">
    <property type="nucleotide sequence ID" value="NZ_JADLJR010000006.1"/>
</dbReference>
<dbReference type="Proteomes" id="UP000639294">
    <property type="component" value="Unassembled WGS sequence"/>
</dbReference>
<organism evidence="1 2">
    <name type="scientific">Pseudomonas pudica</name>
    <dbReference type="NCBI Taxonomy" id="272772"/>
    <lineage>
        <taxon>Bacteria</taxon>
        <taxon>Pseudomonadati</taxon>
        <taxon>Pseudomonadota</taxon>
        <taxon>Gammaproteobacteria</taxon>
        <taxon>Pseudomonadales</taxon>
        <taxon>Pseudomonadaceae</taxon>
        <taxon>Pseudomonas</taxon>
    </lineage>
</organism>
<gene>
    <name evidence="1" type="ORF">IRZ77_03720</name>
</gene>
<name>A0ABS0FWE8_9PSED</name>
<dbReference type="NCBIfam" id="TIGR04141">
    <property type="entry name" value="TIGR04141 family sporadically distributed protein"/>
    <property type="match status" value="1"/>
</dbReference>
<keyword evidence="2" id="KW-1185">Reference proteome</keyword>
<protein>
    <submittedName>
        <fullName evidence="1">TIGR04141 family sporadically distributed protein</fullName>
    </submittedName>
</protein>
<sequence>MKITINVFLLKEGRTVQDALSDEVNLRPIAFALGEVECLFYHQRNPSHPKWTQLFGAVPEVADLDLTGRSLKALLVLAINDRVFCFTFGHARHLIDPLAIERYFGLRTALSLTDPLLIKSVEKSNIDRTPLRSKAQSSRLLSISEFDFKFDSEILKSLTGIVENDQDEGEYVSGSDSLALHSDVKLEEFPEIALRLLTAYEDEHCKEKYPWMDFIVPVRDAALKGQLDRVLVEAMNAERFDCVRAAAPELLGNDVSGFGYVKHSARAHNGPAISFDLDLRQALLAKHLLGGITRPLLDSERIYLYGADEQRLATWPLYMCLEAEIEHEGKIYLLSEGDWYQIDRDYTEQVNHFFEAATPCNLVFPPYRTDHEGAYLRRIADNVNFYLLDQKLVRLTGAGGPFEFCDLLTPDNHIIHVKKYSSSSVLSHLFSQAYVSAEALINAPDVVTQVNAHLAELGGFQFAFNPATQPRNKIVFAIMQPNAELHMPFFSKVNFRQFAQRLTAMGYQVEVCRISNRDVDAA</sequence>
<accession>A0ABS0FWE8</accession>